<comment type="caution">
    <text evidence="2">The sequence shown here is derived from an EMBL/GenBank/DDBJ whole genome shotgun (WGS) entry which is preliminary data.</text>
</comment>
<keyword evidence="3" id="KW-1185">Reference proteome</keyword>
<feature type="compositionally biased region" description="Basic and acidic residues" evidence="1">
    <location>
        <begin position="56"/>
        <end position="71"/>
    </location>
</feature>
<dbReference type="AlphaFoldDB" id="A0A4C1THG4"/>
<evidence type="ECO:0000256" key="1">
    <source>
        <dbReference type="SAM" id="MobiDB-lite"/>
    </source>
</evidence>
<dbReference type="Proteomes" id="UP000299102">
    <property type="component" value="Unassembled WGS sequence"/>
</dbReference>
<name>A0A4C1THG4_EUMVA</name>
<accession>A0A4C1THG4</accession>
<evidence type="ECO:0000313" key="2">
    <source>
        <dbReference type="EMBL" id="GBP12867.1"/>
    </source>
</evidence>
<reference evidence="2 3" key="1">
    <citation type="journal article" date="2019" name="Commun. Biol.">
        <title>The bagworm genome reveals a unique fibroin gene that provides high tensile strength.</title>
        <authorList>
            <person name="Kono N."/>
            <person name="Nakamura H."/>
            <person name="Ohtoshi R."/>
            <person name="Tomita M."/>
            <person name="Numata K."/>
            <person name="Arakawa K."/>
        </authorList>
    </citation>
    <scope>NUCLEOTIDE SEQUENCE [LARGE SCALE GENOMIC DNA]</scope>
</reference>
<dbReference type="EMBL" id="BGZK01000053">
    <property type="protein sequence ID" value="GBP12867.1"/>
    <property type="molecule type" value="Genomic_DNA"/>
</dbReference>
<feature type="region of interest" description="Disordered" evidence="1">
    <location>
        <begin position="22"/>
        <end position="89"/>
    </location>
</feature>
<feature type="compositionally biased region" description="Polar residues" evidence="1">
    <location>
        <begin position="22"/>
        <end position="41"/>
    </location>
</feature>
<sequence length="102" mass="11114">MRPAVGQRGREAVAQEMFAFSSASRTTEAPISGALSNQVNGNDAEHGPWWRAGRGRGRDEEKETIVRERRPGGRGPARAAAGRRAVRGRRPRYSITSLVSIS</sequence>
<organism evidence="2 3">
    <name type="scientific">Eumeta variegata</name>
    <name type="common">Bagworm moth</name>
    <name type="synonym">Eumeta japonica</name>
    <dbReference type="NCBI Taxonomy" id="151549"/>
    <lineage>
        <taxon>Eukaryota</taxon>
        <taxon>Metazoa</taxon>
        <taxon>Ecdysozoa</taxon>
        <taxon>Arthropoda</taxon>
        <taxon>Hexapoda</taxon>
        <taxon>Insecta</taxon>
        <taxon>Pterygota</taxon>
        <taxon>Neoptera</taxon>
        <taxon>Endopterygota</taxon>
        <taxon>Lepidoptera</taxon>
        <taxon>Glossata</taxon>
        <taxon>Ditrysia</taxon>
        <taxon>Tineoidea</taxon>
        <taxon>Psychidae</taxon>
        <taxon>Oiketicinae</taxon>
        <taxon>Eumeta</taxon>
    </lineage>
</organism>
<evidence type="ECO:0000313" key="3">
    <source>
        <dbReference type="Proteomes" id="UP000299102"/>
    </source>
</evidence>
<protein>
    <submittedName>
        <fullName evidence="2">Uncharacterized protein</fullName>
    </submittedName>
</protein>
<proteinExistence type="predicted"/>
<gene>
    <name evidence="2" type="ORF">EVAR_6176_1</name>
</gene>